<name>A0A4P9VH74_9GAMM</name>
<evidence type="ECO:0000313" key="2">
    <source>
        <dbReference type="Proteomes" id="UP000257039"/>
    </source>
</evidence>
<organism evidence="1 2">
    <name type="scientific">Zooshikella ganghwensis</name>
    <dbReference type="NCBI Taxonomy" id="202772"/>
    <lineage>
        <taxon>Bacteria</taxon>
        <taxon>Pseudomonadati</taxon>
        <taxon>Pseudomonadota</taxon>
        <taxon>Gammaproteobacteria</taxon>
        <taxon>Oceanospirillales</taxon>
        <taxon>Zooshikellaceae</taxon>
        <taxon>Zooshikella</taxon>
    </lineage>
</organism>
<comment type="caution">
    <text evidence="1">The sequence shown here is derived from an EMBL/GenBank/DDBJ whole genome shotgun (WGS) entry which is preliminary data.</text>
</comment>
<dbReference type="Gene3D" id="1.25.40.20">
    <property type="entry name" value="Ankyrin repeat-containing domain"/>
    <property type="match status" value="1"/>
</dbReference>
<dbReference type="Proteomes" id="UP000257039">
    <property type="component" value="Unassembled WGS sequence"/>
</dbReference>
<dbReference type="PROSITE" id="PS51257">
    <property type="entry name" value="PROKAR_LIPOPROTEIN"/>
    <property type="match status" value="1"/>
</dbReference>
<dbReference type="AlphaFoldDB" id="A0A4P9VH74"/>
<reference evidence="1 2" key="1">
    <citation type="submission" date="2017-04" db="EMBL/GenBank/DDBJ databases">
        <title>Draft genome sequence of Zooshikella ganghwensis VG4 isolated from Red Sea sediments.</title>
        <authorList>
            <person name="Rehman Z."/>
            <person name="Alam I."/>
            <person name="Kamau A."/>
            <person name="Bajic V."/>
            <person name="Leiknes T."/>
        </authorList>
    </citation>
    <scope>NUCLEOTIDE SEQUENCE [LARGE SCALE GENOMIC DNA]</scope>
    <source>
        <strain evidence="1 2">VG4</strain>
    </source>
</reference>
<dbReference type="RefSeq" id="WP_094789760.1">
    <property type="nucleotide sequence ID" value="NZ_NDXW01000007.1"/>
</dbReference>
<dbReference type="InterPro" id="IPR002110">
    <property type="entry name" value="Ankyrin_rpt"/>
</dbReference>
<proteinExistence type="predicted"/>
<accession>A0A4P9VH74</accession>
<keyword evidence="2" id="KW-1185">Reference proteome</keyword>
<evidence type="ECO:0000313" key="1">
    <source>
        <dbReference type="EMBL" id="RDH41560.1"/>
    </source>
</evidence>
<dbReference type="SUPFAM" id="SSF48403">
    <property type="entry name" value="Ankyrin repeat"/>
    <property type="match status" value="1"/>
</dbReference>
<sequence length="163" mass="18668">MRVFSIFLLCLLYGCNFCDNEDRRIIKAARNGDLQTIKEYLDNEGDPNIVCYDPKAGRLGMDHDLRYTAANSGNLQLVTALVETGKYSKKDLDSMLYTTLYNGHTSISKYLLSQNPEYTFNPKTTHKFFSGSMYLEDAKFTQHMALLDDLGADYTTYLYFLTI</sequence>
<dbReference type="InterPro" id="IPR036770">
    <property type="entry name" value="Ankyrin_rpt-contain_sf"/>
</dbReference>
<dbReference type="Pfam" id="PF12796">
    <property type="entry name" value="Ank_2"/>
    <property type="match status" value="1"/>
</dbReference>
<dbReference type="EMBL" id="NDXW01000007">
    <property type="protein sequence ID" value="RDH41560.1"/>
    <property type="molecule type" value="Genomic_DNA"/>
</dbReference>
<evidence type="ECO:0008006" key="3">
    <source>
        <dbReference type="Google" id="ProtNLM"/>
    </source>
</evidence>
<protein>
    <recommendedName>
        <fullName evidence="3">Ankyrin repeat domain-containing protein</fullName>
    </recommendedName>
</protein>
<gene>
    <name evidence="1" type="ORF">B9G39_27825</name>
</gene>